<feature type="compositionally biased region" description="Basic and acidic residues" evidence="1">
    <location>
        <begin position="31"/>
        <end position="45"/>
    </location>
</feature>
<keyword evidence="3" id="KW-1185">Reference proteome</keyword>
<evidence type="ECO:0000256" key="1">
    <source>
        <dbReference type="SAM" id="MobiDB-lite"/>
    </source>
</evidence>
<feature type="region of interest" description="Disordered" evidence="1">
    <location>
        <begin position="28"/>
        <end position="61"/>
    </location>
</feature>
<sequence length="72" mass="8360">LICKDGVRPRGEPRGEKGTLLLEARGFVRPFRPEKEEDGKEERERKKGRAPGGTERERFTNFLGEEKLDYEI</sequence>
<protein>
    <submittedName>
        <fullName evidence="2">Uncharacterized protein</fullName>
    </submittedName>
</protein>
<proteinExistence type="predicted"/>
<organism evidence="2 3">
    <name type="scientific">Ooceraea biroi</name>
    <name type="common">Clonal raider ant</name>
    <name type="synonym">Cerapachys biroi</name>
    <dbReference type="NCBI Taxonomy" id="2015173"/>
    <lineage>
        <taxon>Eukaryota</taxon>
        <taxon>Metazoa</taxon>
        <taxon>Ecdysozoa</taxon>
        <taxon>Arthropoda</taxon>
        <taxon>Hexapoda</taxon>
        <taxon>Insecta</taxon>
        <taxon>Pterygota</taxon>
        <taxon>Neoptera</taxon>
        <taxon>Endopterygota</taxon>
        <taxon>Hymenoptera</taxon>
        <taxon>Apocrita</taxon>
        <taxon>Aculeata</taxon>
        <taxon>Formicoidea</taxon>
        <taxon>Formicidae</taxon>
        <taxon>Dorylinae</taxon>
        <taxon>Ooceraea</taxon>
    </lineage>
</organism>
<evidence type="ECO:0000313" key="2">
    <source>
        <dbReference type="EMBL" id="EZA52431.1"/>
    </source>
</evidence>
<name>A0A026W9U0_OOCBI</name>
<evidence type="ECO:0000313" key="3">
    <source>
        <dbReference type="Proteomes" id="UP000053097"/>
    </source>
</evidence>
<dbReference type="Proteomes" id="UP000053097">
    <property type="component" value="Unassembled WGS sequence"/>
</dbReference>
<accession>A0A026W9U0</accession>
<gene>
    <name evidence="2" type="ORF">X777_08574</name>
</gene>
<dbReference type="EMBL" id="KK107341">
    <property type="protein sequence ID" value="EZA52431.1"/>
    <property type="molecule type" value="Genomic_DNA"/>
</dbReference>
<feature type="non-terminal residue" evidence="2">
    <location>
        <position position="1"/>
    </location>
</feature>
<reference evidence="2 3" key="1">
    <citation type="journal article" date="2014" name="Curr. Biol.">
        <title>The genome of the clonal raider ant Cerapachys biroi.</title>
        <authorList>
            <person name="Oxley P.R."/>
            <person name="Ji L."/>
            <person name="Fetter-Pruneda I."/>
            <person name="McKenzie S.K."/>
            <person name="Li C."/>
            <person name="Hu H."/>
            <person name="Zhang G."/>
            <person name="Kronauer D.J."/>
        </authorList>
    </citation>
    <scope>NUCLEOTIDE SEQUENCE [LARGE SCALE GENOMIC DNA]</scope>
</reference>
<dbReference type="AlphaFoldDB" id="A0A026W9U0"/>